<evidence type="ECO:0000256" key="6">
    <source>
        <dbReference type="ARBA" id="ARBA00022723"/>
    </source>
</evidence>
<dbReference type="GO" id="GO:0016705">
    <property type="term" value="F:oxidoreductase activity, acting on paired donors, with incorporation or reduction of molecular oxygen"/>
    <property type="evidence" value="ECO:0007669"/>
    <property type="project" value="InterPro"/>
</dbReference>
<comment type="cofactor">
    <cofactor evidence="1 12">
        <name>heme</name>
        <dbReference type="ChEBI" id="CHEBI:30413"/>
    </cofactor>
</comment>
<evidence type="ECO:0000256" key="4">
    <source>
        <dbReference type="ARBA" id="ARBA00022617"/>
    </source>
</evidence>
<dbReference type="GO" id="GO:0020037">
    <property type="term" value="F:heme binding"/>
    <property type="evidence" value="ECO:0007669"/>
    <property type="project" value="InterPro"/>
</dbReference>
<dbReference type="InterPro" id="IPR002403">
    <property type="entry name" value="Cyt_P450_E_grp-IV"/>
</dbReference>
<protein>
    <submittedName>
        <fullName evidence="14">Meroterpenoid PM-122-9-7565</fullName>
    </submittedName>
</protein>
<evidence type="ECO:0000256" key="11">
    <source>
        <dbReference type="ARBA" id="ARBA00023136"/>
    </source>
</evidence>
<dbReference type="PANTHER" id="PTHR46206:SF2">
    <property type="entry name" value="CYTOCHROME P450 MONOOXYGENASE AUSG-RELATED"/>
    <property type="match status" value="1"/>
</dbReference>
<evidence type="ECO:0000256" key="2">
    <source>
        <dbReference type="ARBA" id="ARBA00004167"/>
    </source>
</evidence>
<dbReference type="Pfam" id="PF00067">
    <property type="entry name" value="p450"/>
    <property type="match status" value="1"/>
</dbReference>
<keyword evidence="10 13" id="KW-0503">Monooxygenase</keyword>
<proteinExistence type="evidence at transcript level"/>
<evidence type="ECO:0000256" key="13">
    <source>
        <dbReference type="RuleBase" id="RU000461"/>
    </source>
</evidence>
<dbReference type="SUPFAM" id="SSF48264">
    <property type="entry name" value="Cytochrome P450"/>
    <property type="match status" value="1"/>
</dbReference>
<comment type="subcellular location">
    <subcellularLocation>
        <location evidence="2">Membrane</location>
        <topology evidence="2">Single-pass membrane protein</topology>
    </subcellularLocation>
</comment>
<evidence type="ECO:0000313" key="14">
    <source>
        <dbReference type="EMBL" id="AYP72768.1"/>
    </source>
</evidence>
<keyword evidence="9 12" id="KW-0408">Iron</keyword>
<dbReference type="PROSITE" id="PS00086">
    <property type="entry name" value="CYTOCHROME_P450"/>
    <property type="match status" value="1"/>
</dbReference>
<sequence>MAPTRDELLCTALDFVAQFAKLDPESVLSFLSPSCTLRSFPSSLGKPTLQTKEESKADFQGLKDFFHNFQLRVKDDAEPVVDEPARKVVLHIEGKGDSLVGRFETEYVYILQMNEEGTMASAFRIAAPDGVNIVLAPSYAHEIGEHPDLNPGPIAGDEFNCHIDGFEVFAQLGTSDVISESVRTRLTRQLTKLTPLLTSETALLLQSQWKDAPNWVEVSPHETAMFILSRLSSLVFVGDDLGRNPDWVHILTSYNNEAFAAAEELNLWPQILRPLVAHLKPSCRQLRRYIRDARALLVPVIEQRHHAQSQGDRREYNDAIEWLNETSHSLGQSYDPLLSQMLLAIGSFHTSSDLLGQVLLDLCMRQDWEVLVGELRKEIISSLQGVGWDKISLNNLKLMDSVLKESQRLKPASTVTMGRYASREIILSDGTRIPKGSTVFIANVAMRDPNIYPDPDVFIPDRFTTRREKGDSSAYLVSASPEHIGFGLGRHACPGRFFAANEVKIVLSHMLLKYDIKLFDNGAAVAPSTSGIFLETNPNARICVRRRKEEILI</sequence>
<dbReference type="GO" id="GO:0016020">
    <property type="term" value="C:membrane"/>
    <property type="evidence" value="ECO:0007669"/>
    <property type="project" value="UniProtKB-SubCell"/>
</dbReference>
<dbReference type="GO" id="GO:0004497">
    <property type="term" value="F:monooxygenase activity"/>
    <property type="evidence" value="ECO:0007669"/>
    <property type="project" value="UniProtKB-KW"/>
</dbReference>
<dbReference type="Gene3D" id="1.10.630.10">
    <property type="entry name" value="Cytochrome P450"/>
    <property type="match status" value="1"/>
</dbReference>
<keyword evidence="8 13" id="KW-0560">Oxidoreductase</keyword>
<evidence type="ECO:0000256" key="8">
    <source>
        <dbReference type="ARBA" id="ARBA00023002"/>
    </source>
</evidence>
<dbReference type="PRINTS" id="PR00465">
    <property type="entry name" value="EP450IV"/>
</dbReference>
<comment type="similarity">
    <text evidence="3 13">Belongs to the cytochrome P450 family.</text>
</comment>
<dbReference type="InterPro" id="IPR017972">
    <property type="entry name" value="Cyt_P450_CS"/>
</dbReference>
<evidence type="ECO:0000256" key="9">
    <source>
        <dbReference type="ARBA" id="ARBA00023004"/>
    </source>
</evidence>
<keyword evidence="11" id="KW-0472">Membrane</keyword>
<evidence type="ECO:0000256" key="5">
    <source>
        <dbReference type="ARBA" id="ARBA00022692"/>
    </source>
</evidence>
<dbReference type="EMBL" id="MH277560">
    <property type="protein sequence ID" value="AYP72768.1"/>
    <property type="molecule type" value="mRNA"/>
</dbReference>
<name>A0A3G3C7F4_PENBI</name>
<feature type="binding site" description="axial binding residue" evidence="12">
    <location>
        <position position="493"/>
    </location>
    <ligand>
        <name>heme</name>
        <dbReference type="ChEBI" id="CHEBI:30413"/>
    </ligand>
    <ligandPart>
        <name>Fe</name>
        <dbReference type="ChEBI" id="CHEBI:18248"/>
    </ligandPart>
</feature>
<accession>A0A3G3C7F4</accession>
<dbReference type="GO" id="GO:0043386">
    <property type="term" value="P:mycotoxin biosynthetic process"/>
    <property type="evidence" value="ECO:0007669"/>
    <property type="project" value="UniProtKB-ARBA"/>
</dbReference>
<evidence type="ECO:0000256" key="12">
    <source>
        <dbReference type="PIRSR" id="PIRSR602403-1"/>
    </source>
</evidence>
<dbReference type="CDD" id="cd11041">
    <property type="entry name" value="CYP503A1-like"/>
    <property type="match status" value="1"/>
</dbReference>
<keyword evidence="5" id="KW-0812">Transmembrane</keyword>
<dbReference type="InterPro" id="IPR001128">
    <property type="entry name" value="Cyt_P450"/>
</dbReference>
<dbReference type="PANTHER" id="PTHR46206">
    <property type="entry name" value="CYTOCHROME P450"/>
    <property type="match status" value="1"/>
</dbReference>
<evidence type="ECO:0000256" key="1">
    <source>
        <dbReference type="ARBA" id="ARBA00001971"/>
    </source>
</evidence>
<reference evidence="14" key="1">
    <citation type="submission" date="2018-04" db="EMBL/GenBank/DDBJ databases">
        <title>Meroterpenoids from Penicillium brasilianum WZXY-m122-9.</title>
        <authorList>
            <person name="Zhang J."/>
        </authorList>
    </citation>
    <scope>NUCLEOTIDE SEQUENCE</scope>
    <source>
        <strain evidence="14">WZXY-m122-9</strain>
    </source>
</reference>
<keyword evidence="6 12" id="KW-0479">Metal-binding</keyword>
<keyword evidence="4 12" id="KW-0349">Heme</keyword>
<dbReference type="InterPro" id="IPR036396">
    <property type="entry name" value="Cyt_P450_sf"/>
</dbReference>
<evidence type="ECO:0000256" key="10">
    <source>
        <dbReference type="ARBA" id="ARBA00023033"/>
    </source>
</evidence>
<dbReference type="FunFam" id="1.10.630.10:FF:000059">
    <property type="entry name" value="Cytochrome P450 monooxygenase"/>
    <property type="match status" value="1"/>
</dbReference>
<dbReference type="AlphaFoldDB" id="A0A3G3C7F4"/>
<organism evidence="14">
    <name type="scientific">Penicillium brasilianum</name>
    <dbReference type="NCBI Taxonomy" id="104259"/>
    <lineage>
        <taxon>Eukaryota</taxon>
        <taxon>Fungi</taxon>
        <taxon>Dikarya</taxon>
        <taxon>Ascomycota</taxon>
        <taxon>Pezizomycotina</taxon>
        <taxon>Eurotiomycetes</taxon>
        <taxon>Eurotiomycetidae</taxon>
        <taxon>Eurotiales</taxon>
        <taxon>Aspergillaceae</taxon>
        <taxon>Penicillium</taxon>
    </lineage>
</organism>
<evidence type="ECO:0000256" key="3">
    <source>
        <dbReference type="ARBA" id="ARBA00010617"/>
    </source>
</evidence>
<dbReference type="GO" id="GO:0005506">
    <property type="term" value="F:iron ion binding"/>
    <property type="evidence" value="ECO:0007669"/>
    <property type="project" value="InterPro"/>
</dbReference>
<evidence type="ECO:0000256" key="7">
    <source>
        <dbReference type="ARBA" id="ARBA00022989"/>
    </source>
</evidence>
<keyword evidence="7" id="KW-1133">Transmembrane helix</keyword>